<gene>
    <name evidence="2" type="ORF">CWE21_08630</name>
</gene>
<dbReference type="NCBIfam" id="TIGR03549">
    <property type="entry name" value="OsmC domain/YcaO domain-containing protein"/>
    <property type="match status" value="1"/>
</dbReference>
<sequence>MEIKVNFLDNLRLEAKFDDFTVVTDQPIRYKGDGSAPSPFDYFLASSAMCAAYFVKVYCLSRDIPTENIRLSQNNIVDPENRYNQIFKIQVELPEDISEKDRQGILRSIERCTVKKVVQTGPEFQIEVVENLDEDTQALLMGAPEGSALTYIEGKDLPLEQTIANMTQILADLGMKIEIASWRNIVPHVWSLHIRDAASPMCFTNGKGATKEAALASALGEFIERLNCNFFYNDQFFGEEIANSEFVHYPNEKWFPLTADDAVPSGLLDSYCLPIYDPEGELQGSHLIDTNSGRRDRGICALPFRRHSDGETVYFPSNLIENLYLSNGMSAGNTLVEAQVQCLSEIFERAVKREILENEIALPDVPAEVMARYPDLVEAVQALEAQGYPILVKDASLGGQFPVMCVTLMNPRTGGVFASFGAHPSMHVALERSLTELMQGRSFEGLNDFQPPTFNSMAVSEPNNFVEHFIDSSGLVSWRFFSASSDYDFADWDFSGSNAEESERLFDILADIGKEAYVAVYEELGAPVCRILVPGYSEVYPVEDLVWDNTNVALDYREDILNLHRLSDAQLLDLVERLEESQLDNYTDIITLIGIEFDENTVWGQLTILELKLLIYLALGRHEDALDCVEMFLQYNDNTVERVLFYRAVQAVLEIELDDELELDDYRYNLARMYGDDTMEAVIGSVLGDVRFHGLTPTNMQLEGLDKHLRLIESYKKLHAARASSYK</sequence>
<dbReference type="OrthoDB" id="9761274at2"/>
<dbReference type="InterPro" id="IPR003776">
    <property type="entry name" value="YcaO-like_dom"/>
</dbReference>
<reference evidence="3" key="1">
    <citation type="journal article" date="2018" name="Front. Microbiol.">
        <title>Genome-Based Analysis Reveals the Taxonomy and Diversity of the Family Idiomarinaceae.</title>
        <authorList>
            <person name="Liu Y."/>
            <person name="Lai Q."/>
            <person name="Shao Z."/>
        </authorList>
    </citation>
    <scope>NUCLEOTIDE SEQUENCE [LARGE SCALE GENOMIC DNA]</scope>
    <source>
        <strain evidence="3">SW15</strain>
    </source>
</reference>
<dbReference type="InterPro" id="IPR036102">
    <property type="entry name" value="OsmC/Ohrsf"/>
</dbReference>
<evidence type="ECO:0000313" key="2">
    <source>
        <dbReference type="EMBL" id="RUO47250.1"/>
    </source>
</evidence>
<dbReference type="EMBL" id="PIPT01000006">
    <property type="protein sequence ID" value="RUO47250.1"/>
    <property type="molecule type" value="Genomic_DNA"/>
</dbReference>
<organism evidence="2 3">
    <name type="scientific">Pseudidiomarina aquimaris</name>
    <dbReference type="NCBI Taxonomy" id="641841"/>
    <lineage>
        <taxon>Bacteria</taxon>
        <taxon>Pseudomonadati</taxon>
        <taxon>Pseudomonadota</taxon>
        <taxon>Gammaproteobacteria</taxon>
        <taxon>Alteromonadales</taxon>
        <taxon>Idiomarinaceae</taxon>
        <taxon>Pseudidiomarina</taxon>
    </lineage>
</organism>
<dbReference type="InterPro" id="IPR015946">
    <property type="entry name" value="KH_dom-like_a/b"/>
</dbReference>
<evidence type="ECO:0000259" key="1">
    <source>
        <dbReference type="PROSITE" id="PS51664"/>
    </source>
</evidence>
<keyword evidence="3" id="KW-1185">Reference proteome</keyword>
<dbReference type="Pfam" id="PF02566">
    <property type="entry name" value="OsmC"/>
    <property type="match status" value="1"/>
</dbReference>
<feature type="domain" description="YcaO" evidence="1">
    <location>
        <begin position="206"/>
        <end position="569"/>
    </location>
</feature>
<dbReference type="RefSeq" id="WP_126834038.1">
    <property type="nucleotide sequence ID" value="NZ_PIPT01000006.1"/>
</dbReference>
<comment type="caution">
    <text evidence="2">The sequence shown here is derived from an EMBL/GenBank/DDBJ whole genome shotgun (WGS) entry which is preliminary data.</text>
</comment>
<dbReference type="AlphaFoldDB" id="A0A432XF02"/>
<dbReference type="NCBIfam" id="TIGR00702">
    <property type="entry name" value="YcaO-type kinase domain"/>
    <property type="match status" value="1"/>
</dbReference>
<dbReference type="Proteomes" id="UP000286678">
    <property type="component" value="Unassembled WGS sequence"/>
</dbReference>
<dbReference type="Pfam" id="PF02624">
    <property type="entry name" value="YcaO"/>
    <property type="match status" value="1"/>
</dbReference>
<accession>A0A432XF02</accession>
<dbReference type="Gene3D" id="3.30.300.20">
    <property type="match status" value="1"/>
</dbReference>
<dbReference type="PANTHER" id="PTHR37809">
    <property type="entry name" value="RIBOSOMAL PROTEIN S12 METHYLTHIOTRANSFERASE ACCESSORY FACTOR YCAO"/>
    <property type="match status" value="1"/>
</dbReference>
<dbReference type="NCBIfam" id="NF040716">
    <property type="entry name" value="YcaO_for_S12"/>
    <property type="match status" value="1"/>
</dbReference>
<dbReference type="PROSITE" id="PS51664">
    <property type="entry name" value="YCAO"/>
    <property type="match status" value="1"/>
</dbReference>
<name>A0A432XF02_9GAMM</name>
<dbReference type="Gene3D" id="3.30.1330.230">
    <property type="match status" value="1"/>
</dbReference>
<protein>
    <submittedName>
        <fullName evidence="2">OsmC domain/YcaO domain-containing protein</fullName>
    </submittedName>
</protein>
<dbReference type="InterPro" id="IPR041080">
    <property type="entry name" value="YcaO_C"/>
</dbReference>
<dbReference type="SUPFAM" id="SSF82784">
    <property type="entry name" value="OsmC-like"/>
    <property type="match status" value="1"/>
</dbReference>
<dbReference type="InterPro" id="IPR003718">
    <property type="entry name" value="OsmC/Ohr_fam"/>
</dbReference>
<dbReference type="InterPro" id="IPR019938">
    <property type="entry name" value="YcaO_dom_prot"/>
</dbReference>
<dbReference type="Pfam" id="PF18381">
    <property type="entry name" value="YcaO_C"/>
    <property type="match status" value="1"/>
</dbReference>
<dbReference type="PANTHER" id="PTHR37809:SF1">
    <property type="entry name" value="RIBOSOMAL PROTEIN S12 METHYLTHIOTRANSFERASE ACCESSORY FACTOR YCAO"/>
    <property type="match status" value="1"/>
</dbReference>
<proteinExistence type="predicted"/>
<evidence type="ECO:0000313" key="3">
    <source>
        <dbReference type="Proteomes" id="UP000286678"/>
    </source>
</evidence>